<evidence type="ECO:0000256" key="1">
    <source>
        <dbReference type="SAM" id="MobiDB-lite"/>
    </source>
</evidence>
<feature type="region of interest" description="Disordered" evidence="1">
    <location>
        <begin position="1"/>
        <end position="29"/>
    </location>
</feature>
<dbReference type="AlphaFoldDB" id="A0A9P5SWN2"/>
<dbReference type="SUPFAM" id="SSF52047">
    <property type="entry name" value="RNI-like"/>
    <property type="match status" value="1"/>
</dbReference>
<keyword evidence="3" id="KW-1185">Reference proteome</keyword>
<dbReference type="Pfam" id="PF13516">
    <property type="entry name" value="LRR_6"/>
    <property type="match status" value="6"/>
</dbReference>
<feature type="compositionally biased region" description="Low complexity" evidence="1">
    <location>
        <begin position="8"/>
        <end position="20"/>
    </location>
</feature>
<dbReference type="Gene3D" id="3.80.10.10">
    <property type="entry name" value="Ribonuclease Inhibitor"/>
    <property type="match status" value="2"/>
</dbReference>
<reference evidence="2" key="1">
    <citation type="journal article" date="2020" name="Fungal Divers.">
        <title>Resolving the Mortierellaceae phylogeny through synthesis of multi-gene phylogenetics and phylogenomics.</title>
        <authorList>
            <person name="Vandepol N."/>
            <person name="Liber J."/>
            <person name="Desiro A."/>
            <person name="Na H."/>
            <person name="Kennedy M."/>
            <person name="Barry K."/>
            <person name="Grigoriev I.V."/>
            <person name="Miller A.N."/>
            <person name="O'Donnell K."/>
            <person name="Stajich J.E."/>
            <person name="Bonito G."/>
        </authorList>
    </citation>
    <scope>NUCLEOTIDE SEQUENCE</scope>
    <source>
        <strain evidence="2">NVP1</strain>
    </source>
</reference>
<dbReference type="SMART" id="SM00368">
    <property type="entry name" value="LRR_RI"/>
    <property type="match status" value="9"/>
</dbReference>
<feature type="compositionally biased region" description="Polar residues" evidence="1">
    <location>
        <begin position="261"/>
        <end position="277"/>
    </location>
</feature>
<dbReference type="PANTHER" id="PTHR24114:SF2">
    <property type="entry name" value="F-BOX DOMAIN-CONTAINING PROTEIN-RELATED"/>
    <property type="match status" value="1"/>
</dbReference>
<organism evidence="2 3">
    <name type="scientific">Podila minutissima</name>
    <dbReference type="NCBI Taxonomy" id="64525"/>
    <lineage>
        <taxon>Eukaryota</taxon>
        <taxon>Fungi</taxon>
        <taxon>Fungi incertae sedis</taxon>
        <taxon>Mucoromycota</taxon>
        <taxon>Mortierellomycotina</taxon>
        <taxon>Mortierellomycetes</taxon>
        <taxon>Mortierellales</taxon>
        <taxon>Mortierellaceae</taxon>
        <taxon>Podila</taxon>
    </lineage>
</organism>
<dbReference type="InterPro" id="IPR052394">
    <property type="entry name" value="LRR-containing"/>
</dbReference>
<dbReference type="PROSITE" id="PS51450">
    <property type="entry name" value="LRR"/>
    <property type="match status" value="2"/>
</dbReference>
<accession>A0A9P5SWN2</accession>
<sequence length="924" mass="102252">MDSLEIASSTSSPSTSTNSTLEGKAQTTRPTLAEYALAPSSSTSTSIATNTTMDATPKHKIYLTGEDVQGEEYQEEAILGDDDAQVHTHLQLQGYLQDLEEAEAIAQEEADIAFAAEASHFSSTAHDIETHVTIPNPLEDTAIPPLPGLLNHLLTPIAVEDGVQRLGSLQQALDLEDMDDDDDEECLRPSETKYLLYDDHVSPVTIEEALMMLNENEEEMVLEEMQDWRVDTYSGKVTATSTRGVQENRILTRIDTDEQRTNTTRQGNLPNTERTNNSGLISPELISPPSPSSFQDERDFYEDGVQERSGRHDGPDIFLNLAGNTLSPITIHDFFFSRHYSRLVYLNLWDTNLGIWGAQAVGGLMADRSCHIEYLNLGRNRLGFEGIIQLSGAYKNHSCVELDLSENQLGPKAVHSLQQIMVRLPKDKTCNIRRLNLSNNKINDVGCISIAKIIMGTLLSHLDLSFNKISDWGASTILAAFESNELRLRDINMEANPLSFAGGVDICKVLALPESRITHLDLRGAKVTDVGVPYLAEALKSHNCALMSLNLFDCQLTDAGILKIAIKLSVNKSLRVLGLGCNNIGDLGILALSQALTLNSYLEELDLSENDVALSRAGLEALMSAMTTNTSLVDLRLDVDGHPHVLARGLDEFSVIAGMNAEHGDLTELAPELTHPQQQQLEQQIAVQQSQPYVPPVLFPQPVAEILATTHHATILAPPFSVPVPPTPPPPPPPPLHFHQQQHLHPEAPDERDLERERQQLLLALSSLKTYVRHNYRRTEKMRRLCFEVLVATRILMFAKDGPGVCNSTTTEEATIQLLTGLPTPPITGVPSPATKDLGMLSTTTATTTTTEGLRGTMAGMPWEIKEMILRRLDLEGLLSERQFQGIVNYGSTPRWETVRQPWDRWGEVREAILERTRCYYYEP</sequence>
<evidence type="ECO:0000313" key="3">
    <source>
        <dbReference type="Proteomes" id="UP000696485"/>
    </source>
</evidence>
<gene>
    <name evidence="2" type="primary">NLRP14</name>
    <name evidence="2" type="ORF">BG006_005161</name>
</gene>
<dbReference type="Proteomes" id="UP000696485">
    <property type="component" value="Unassembled WGS sequence"/>
</dbReference>
<feature type="compositionally biased region" description="Pro residues" evidence="1">
    <location>
        <begin position="722"/>
        <end position="736"/>
    </location>
</feature>
<feature type="region of interest" description="Disordered" evidence="1">
    <location>
        <begin position="722"/>
        <end position="752"/>
    </location>
</feature>
<proteinExistence type="predicted"/>
<protein>
    <submittedName>
        <fullName evidence="2">NACHT, LRR and PYD domains-containing protein 14</fullName>
    </submittedName>
</protein>
<dbReference type="InterPro" id="IPR001611">
    <property type="entry name" value="Leu-rich_rpt"/>
</dbReference>
<feature type="region of interest" description="Disordered" evidence="1">
    <location>
        <begin position="252"/>
        <end position="297"/>
    </location>
</feature>
<name>A0A9P5SWN2_9FUNG</name>
<dbReference type="PANTHER" id="PTHR24114">
    <property type="entry name" value="LEUCINE RICH REPEAT FAMILY PROTEIN"/>
    <property type="match status" value="1"/>
</dbReference>
<dbReference type="InterPro" id="IPR032675">
    <property type="entry name" value="LRR_dom_sf"/>
</dbReference>
<dbReference type="EMBL" id="JAAAUY010000029">
    <property type="protein sequence ID" value="KAF9337354.1"/>
    <property type="molecule type" value="Genomic_DNA"/>
</dbReference>
<comment type="caution">
    <text evidence="2">The sequence shown here is derived from an EMBL/GenBank/DDBJ whole genome shotgun (WGS) entry which is preliminary data.</text>
</comment>
<evidence type="ECO:0000313" key="2">
    <source>
        <dbReference type="EMBL" id="KAF9337354.1"/>
    </source>
</evidence>